<dbReference type="NCBIfam" id="TIGR00180">
    <property type="entry name" value="parB_part"/>
    <property type="match status" value="1"/>
</dbReference>
<dbReference type="SUPFAM" id="SSF109709">
    <property type="entry name" value="KorB DNA-binding domain-like"/>
    <property type="match status" value="1"/>
</dbReference>
<gene>
    <name evidence="3" type="ORF">T1815_00551</name>
</gene>
<dbReference type="InterPro" id="IPR050336">
    <property type="entry name" value="Chromosome_partition/occlusion"/>
</dbReference>
<sequence length="315" mass="36560">MAGRKSDFTLTKLDDLFTTQAQRDEEQLSKIRDIPLELIDDFPDHPFKVRDDEDMMQLVESVKERGVITPATVRQKEDGRYELVSGHRRKRACELAGFETLRSEIVDLNRDEATILMVESNFQRSEILPSEKAFAYKMRLEAMKRQAGRPSKENASPVGIDLRGKQSLDLMSEECGDSRNQIHRYVRLTNLVPELLEFVDEGRIKMRPAVELSYLDEDCQRDVVDEIDLNDATPSHDQTIRMRKLFNEGNLTTEAIHAVMSEEKPNQKEKIVLRGDRVRQLIPKNIPVSQTEDFVCKALEYYNKFLRNRAERDSR</sequence>
<dbReference type="GO" id="GO:0005694">
    <property type="term" value="C:chromosome"/>
    <property type="evidence" value="ECO:0007669"/>
    <property type="project" value="TreeGrafter"/>
</dbReference>
<dbReference type="PANTHER" id="PTHR33375:SF1">
    <property type="entry name" value="CHROMOSOME-PARTITIONING PROTEIN PARB-RELATED"/>
    <property type="match status" value="1"/>
</dbReference>
<dbReference type="InterPro" id="IPR004437">
    <property type="entry name" value="ParB/RepB/Spo0J"/>
</dbReference>
<evidence type="ECO:0000313" key="3">
    <source>
        <dbReference type="EMBL" id="CRL42047.1"/>
    </source>
</evidence>
<feature type="domain" description="ParB-like N-terminal" evidence="2">
    <location>
        <begin position="32"/>
        <end position="122"/>
    </location>
</feature>
<dbReference type="InterPro" id="IPR036086">
    <property type="entry name" value="ParB/Sulfiredoxin_sf"/>
</dbReference>
<dbReference type="CDD" id="cd16407">
    <property type="entry name" value="ParB_N_like"/>
    <property type="match status" value="1"/>
</dbReference>
<protein>
    <submittedName>
        <fullName evidence="3">ParB-like partition proteins</fullName>
    </submittedName>
</protein>
<dbReference type="Pfam" id="PF02195">
    <property type="entry name" value="ParB_N"/>
    <property type="match status" value="1"/>
</dbReference>
<dbReference type="GO" id="GO:0007059">
    <property type="term" value="P:chromosome segregation"/>
    <property type="evidence" value="ECO:0007669"/>
    <property type="project" value="UniProtKB-KW"/>
</dbReference>
<proteinExistence type="inferred from homology"/>
<dbReference type="Gene3D" id="1.10.10.2830">
    <property type="match status" value="1"/>
</dbReference>
<keyword evidence="4" id="KW-1185">Reference proteome</keyword>
<evidence type="ECO:0000313" key="4">
    <source>
        <dbReference type="Proteomes" id="UP000049472"/>
    </source>
</evidence>
<dbReference type="EMBL" id="CVRQ01000058">
    <property type="protein sequence ID" value="CRL42047.1"/>
    <property type="molecule type" value="Genomic_DNA"/>
</dbReference>
<comment type="similarity">
    <text evidence="1">Belongs to the ParB family.</text>
</comment>
<evidence type="ECO:0000259" key="2">
    <source>
        <dbReference type="SMART" id="SM00470"/>
    </source>
</evidence>
<dbReference type="PANTHER" id="PTHR33375">
    <property type="entry name" value="CHROMOSOME-PARTITIONING PROTEIN PARB-RELATED"/>
    <property type="match status" value="1"/>
</dbReference>
<reference evidence="4" key="1">
    <citation type="submission" date="2015-05" db="EMBL/GenBank/DDBJ databases">
        <authorList>
            <consortium name="Pathogen Informatics"/>
        </authorList>
    </citation>
    <scope>NUCLEOTIDE SEQUENCE [LARGE SCALE GENOMIC DNA]</scope>
    <source>
        <strain evidence="4">T1-815</strain>
    </source>
</reference>
<dbReference type="InterPro" id="IPR003115">
    <property type="entry name" value="ParB_N"/>
</dbReference>
<dbReference type="SMART" id="SM00470">
    <property type="entry name" value="ParB"/>
    <property type="match status" value="1"/>
</dbReference>
<dbReference type="Proteomes" id="UP000049472">
    <property type="component" value="Unassembled WGS sequence"/>
</dbReference>
<dbReference type="AlphaFoldDB" id="A0A0M6WZC3"/>
<dbReference type="RefSeq" id="WP_055062733.1">
    <property type="nucleotide sequence ID" value="NZ_CVRQ01000058.1"/>
</dbReference>
<dbReference type="GO" id="GO:0003677">
    <property type="term" value="F:DNA binding"/>
    <property type="evidence" value="ECO:0007669"/>
    <property type="project" value="InterPro"/>
</dbReference>
<name>A0A0M6WZC3_9FIRM</name>
<accession>A0A0M6WZC3</accession>
<dbReference type="SUPFAM" id="SSF110849">
    <property type="entry name" value="ParB/Sulfiredoxin"/>
    <property type="match status" value="1"/>
</dbReference>
<dbReference type="Gene3D" id="3.90.1530.30">
    <property type="match status" value="1"/>
</dbReference>
<organism evidence="3 4">
    <name type="scientific">Agathobacter rectalis</name>
    <dbReference type="NCBI Taxonomy" id="39491"/>
    <lineage>
        <taxon>Bacteria</taxon>
        <taxon>Bacillati</taxon>
        <taxon>Bacillota</taxon>
        <taxon>Clostridia</taxon>
        <taxon>Lachnospirales</taxon>
        <taxon>Lachnospiraceae</taxon>
        <taxon>Agathobacter</taxon>
    </lineage>
</organism>
<evidence type="ECO:0000256" key="1">
    <source>
        <dbReference type="ARBA" id="ARBA00006295"/>
    </source>
</evidence>